<name>A0A397PE06_9HYPH</name>
<keyword evidence="1" id="KW-0175">Coiled coil</keyword>
<comment type="caution">
    <text evidence="2">The sequence shown here is derived from an EMBL/GenBank/DDBJ whole genome shotgun (WGS) entry which is preliminary data.</text>
</comment>
<gene>
    <name evidence="2" type="ORF">BXY53_2313</name>
</gene>
<reference evidence="2 3" key="1">
    <citation type="submission" date="2018-08" db="EMBL/GenBank/DDBJ databases">
        <title>Genomic Encyclopedia of Archaeal and Bacterial Type Strains, Phase II (KMG-II): from individual species to whole genera.</title>
        <authorList>
            <person name="Goeker M."/>
        </authorList>
    </citation>
    <scope>NUCLEOTIDE SEQUENCE [LARGE SCALE GENOMIC DNA]</scope>
    <source>
        <strain evidence="2 3">DSM 5002</strain>
    </source>
</reference>
<protein>
    <submittedName>
        <fullName evidence="2">Uncharacterized protein</fullName>
    </submittedName>
</protein>
<evidence type="ECO:0000256" key="1">
    <source>
        <dbReference type="SAM" id="Coils"/>
    </source>
</evidence>
<dbReference type="AlphaFoldDB" id="A0A397PE06"/>
<dbReference type="RefSeq" id="WP_119062104.1">
    <property type="nucleotide sequence ID" value="NZ_QXDF01000002.1"/>
</dbReference>
<evidence type="ECO:0000313" key="3">
    <source>
        <dbReference type="Proteomes" id="UP000266273"/>
    </source>
</evidence>
<dbReference type="EMBL" id="QXDF01000002">
    <property type="protein sequence ID" value="RIA47746.1"/>
    <property type="molecule type" value="Genomic_DNA"/>
</dbReference>
<dbReference type="Proteomes" id="UP000266273">
    <property type="component" value="Unassembled WGS sequence"/>
</dbReference>
<sequence length="125" mass="13343">MEVVALAIIGLAVLLVFSLGSQNGASRDAPADLPSAKIYDLYGDLIAPNKGDSADIKGKKDKLRGKLGELEAELKSLENLRAAWESGRQNKKDVFDTFKARSETVAAKAGEAKELLTALKETLKG</sequence>
<accession>A0A397PE06</accession>
<keyword evidence="3" id="KW-1185">Reference proteome</keyword>
<organism evidence="2 3">
    <name type="scientific">Dichotomicrobium thermohalophilum</name>
    <dbReference type="NCBI Taxonomy" id="933063"/>
    <lineage>
        <taxon>Bacteria</taxon>
        <taxon>Pseudomonadati</taxon>
        <taxon>Pseudomonadota</taxon>
        <taxon>Alphaproteobacteria</taxon>
        <taxon>Hyphomicrobiales</taxon>
        <taxon>Hyphomicrobiaceae</taxon>
        <taxon>Dichotomicrobium</taxon>
    </lineage>
</organism>
<proteinExistence type="predicted"/>
<feature type="coiled-coil region" evidence="1">
    <location>
        <begin position="53"/>
        <end position="87"/>
    </location>
</feature>
<evidence type="ECO:0000313" key="2">
    <source>
        <dbReference type="EMBL" id="RIA47746.1"/>
    </source>
</evidence>